<proteinExistence type="predicted"/>
<reference evidence="1" key="1">
    <citation type="submission" date="2019-08" db="EMBL/GenBank/DDBJ databases">
        <authorList>
            <person name="Kucharzyk K."/>
            <person name="Murdoch R.W."/>
            <person name="Higgins S."/>
            <person name="Loffler F."/>
        </authorList>
    </citation>
    <scope>NUCLEOTIDE SEQUENCE</scope>
</reference>
<dbReference type="AlphaFoldDB" id="A0A645EW23"/>
<evidence type="ECO:0000313" key="1">
    <source>
        <dbReference type="EMBL" id="MPN06067.1"/>
    </source>
</evidence>
<name>A0A645EW23_9ZZZZ</name>
<accession>A0A645EW23</accession>
<gene>
    <name evidence="1" type="ORF">SDC9_153322</name>
</gene>
<dbReference type="EMBL" id="VSSQ01051953">
    <property type="protein sequence ID" value="MPN06067.1"/>
    <property type="molecule type" value="Genomic_DNA"/>
</dbReference>
<protein>
    <submittedName>
        <fullName evidence="1">Uncharacterized protein</fullName>
    </submittedName>
</protein>
<sequence>MLISDVTANVHIVGLDDNRVILYFFACSIGAKEDGQRLCNGYLVLVLEDFRDFTHRILCRMPEETGSVFWAFRKLISTQKCIHGVFSIQSRVYLLQICRKCLKMLSPIKRFKIGPNHLFENGFLRIPRFD</sequence>
<comment type="caution">
    <text evidence="1">The sequence shown here is derived from an EMBL/GenBank/DDBJ whole genome shotgun (WGS) entry which is preliminary data.</text>
</comment>
<organism evidence="1">
    <name type="scientific">bioreactor metagenome</name>
    <dbReference type="NCBI Taxonomy" id="1076179"/>
    <lineage>
        <taxon>unclassified sequences</taxon>
        <taxon>metagenomes</taxon>
        <taxon>ecological metagenomes</taxon>
    </lineage>
</organism>